<protein>
    <submittedName>
        <fullName evidence="2">Anti-ECFsigma factor ChrR</fullName>
    </submittedName>
</protein>
<dbReference type="STRING" id="1280952.HJA_13445"/>
<evidence type="ECO:0000313" key="3">
    <source>
        <dbReference type="Proteomes" id="UP000024816"/>
    </source>
</evidence>
<dbReference type="PATRIC" id="fig|1280952.3.peg.2691"/>
<organism evidence="2 3">
    <name type="scientific">Hyphomonas jannaschiana VP2</name>
    <dbReference type="NCBI Taxonomy" id="1280952"/>
    <lineage>
        <taxon>Bacteria</taxon>
        <taxon>Pseudomonadati</taxon>
        <taxon>Pseudomonadota</taxon>
        <taxon>Alphaproteobacteria</taxon>
        <taxon>Hyphomonadales</taxon>
        <taxon>Hyphomonadaceae</taxon>
        <taxon>Hyphomonas</taxon>
    </lineage>
</organism>
<accession>A0A059F9B6</accession>
<dbReference type="SUPFAM" id="SSF51182">
    <property type="entry name" value="RmlC-like cupins"/>
    <property type="match status" value="1"/>
</dbReference>
<sequence length="224" mass="24545">MSTAHSLPITVGDDWLAMQSAGTLSPFKQLLLTCQADMAPHLRPLFASDDHVAGALLESAKPAALSDDFMSRLDARLIADEQAKAPTSEAAHAASIPDWMPAPLADYMRRNGRRLRWRNAGVGVQQARLGRNRHGERLYLLRAKPGLPVPRHSHSGQEWTLVLSGGYKSGAQQYVAGDLHQEDESCTHDLRIDDDGPCISLIVDEGKLRFANPLLRLFQPVVGI</sequence>
<proteinExistence type="predicted"/>
<dbReference type="Gene3D" id="2.60.120.10">
    <property type="entry name" value="Jelly Rolls"/>
    <property type="match status" value="1"/>
</dbReference>
<name>A0A059F9B6_9PROT</name>
<dbReference type="Gene3D" id="1.10.10.1320">
    <property type="entry name" value="Anti-sigma factor, zinc-finger domain"/>
    <property type="match status" value="1"/>
</dbReference>
<dbReference type="InterPro" id="IPR011051">
    <property type="entry name" value="RmlC_Cupin_sf"/>
</dbReference>
<dbReference type="eggNOG" id="COG3806">
    <property type="taxonomic scope" value="Bacteria"/>
</dbReference>
<evidence type="ECO:0000259" key="1">
    <source>
        <dbReference type="Pfam" id="PF12973"/>
    </source>
</evidence>
<keyword evidence="3" id="KW-1185">Reference proteome</keyword>
<dbReference type="OrthoDB" id="2988517at2"/>
<feature type="domain" description="ChrR-like cupin" evidence="1">
    <location>
        <begin position="114"/>
        <end position="197"/>
    </location>
</feature>
<comment type="caution">
    <text evidence="2">The sequence shown here is derived from an EMBL/GenBank/DDBJ whole genome shotgun (WGS) entry which is preliminary data.</text>
</comment>
<dbReference type="InterPro" id="IPR025979">
    <property type="entry name" value="ChrR-like_cupin_dom"/>
</dbReference>
<dbReference type="AlphaFoldDB" id="A0A059F9B6"/>
<dbReference type="Proteomes" id="UP000024816">
    <property type="component" value="Unassembled WGS sequence"/>
</dbReference>
<dbReference type="InterPro" id="IPR014710">
    <property type="entry name" value="RmlC-like_jellyroll"/>
</dbReference>
<dbReference type="EMBL" id="ARYJ01000009">
    <property type="protein sequence ID" value="KCZ87209.1"/>
    <property type="molecule type" value="Genomic_DNA"/>
</dbReference>
<dbReference type="Pfam" id="PF12973">
    <property type="entry name" value="Cupin_7"/>
    <property type="match status" value="1"/>
</dbReference>
<reference evidence="2 3" key="1">
    <citation type="journal article" date="2014" name="Antonie Van Leeuwenhoek">
        <title>Hyphomonas beringensis sp. nov. and Hyphomonas chukchiensis sp. nov., isolated from surface seawater of the Bering Sea and Chukchi Sea.</title>
        <authorList>
            <person name="Li C."/>
            <person name="Lai Q."/>
            <person name="Li G."/>
            <person name="Dong C."/>
            <person name="Wang J."/>
            <person name="Liao Y."/>
            <person name="Shao Z."/>
        </authorList>
    </citation>
    <scope>NUCLEOTIDE SEQUENCE [LARGE SCALE GENOMIC DNA]</scope>
    <source>
        <strain evidence="2 3">VP2</strain>
    </source>
</reference>
<dbReference type="RefSeq" id="WP_035583195.1">
    <property type="nucleotide sequence ID" value="NZ_ARYJ01000009.1"/>
</dbReference>
<gene>
    <name evidence="2" type="ORF">HJA_13445</name>
</gene>
<dbReference type="InterPro" id="IPR041916">
    <property type="entry name" value="Anti_sigma_zinc_sf"/>
</dbReference>
<evidence type="ECO:0000313" key="2">
    <source>
        <dbReference type="EMBL" id="KCZ87209.1"/>
    </source>
</evidence>